<proteinExistence type="predicted"/>
<dbReference type="SUPFAM" id="SSF46894">
    <property type="entry name" value="C-terminal effector domain of the bipartite response regulators"/>
    <property type="match status" value="1"/>
</dbReference>
<dbReference type="InterPro" id="IPR036388">
    <property type="entry name" value="WH-like_DNA-bd_sf"/>
</dbReference>
<dbReference type="GO" id="GO:0003677">
    <property type="term" value="F:DNA binding"/>
    <property type="evidence" value="ECO:0007669"/>
    <property type="project" value="InterPro"/>
</dbReference>
<evidence type="ECO:0000259" key="1">
    <source>
        <dbReference type="PROSITE" id="PS50043"/>
    </source>
</evidence>
<accession>A0A285VQB9</accession>
<dbReference type="PANTHER" id="PTHR34293:SF1">
    <property type="entry name" value="HTH-TYPE TRANSCRIPTIONAL REGULATOR TRMBL2"/>
    <property type="match status" value="1"/>
</dbReference>
<name>A0A285VQB9_9MICO</name>
<feature type="domain" description="HTH luxR-type" evidence="1">
    <location>
        <begin position="274"/>
        <end position="339"/>
    </location>
</feature>
<reference evidence="3" key="1">
    <citation type="submission" date="2017-08" db="EMBL/GenBank/DDBJ databases">
        <authorList>
            <person name="Varghese N."/>
            <person name="Submissions S."/>
        </authorList>
    </citation>
    <scope>NUCLEOTIDE SEQUENCE [LARGE SCALE GENOMIC DNA]</scope>
    <source>
        <strain evidence="3">USBA17B2</strain>
    </source>
</reference>
<sequence>MTTWTGGSPAFSRPHGDAYEELVSRVYITAVRLGRPTRDALRNEGLRDEEIDDLTAELMARELFLPGIDPDSWQVAPPREAMTRIADRIERRAAMSRATASEVEQLWRAAVGDGRVMEAPGMDLLKGVQDIVDRVRGLHRVAEERLWWAMDASAASCQLLQQAADDPDLLSVRPGADVRVMLDTALLEDEAALRFMERHEAAGHPVRVGNGIPFSLLLCDNRAALLDLSRHDPRGDGSLEARRTGPLLAIGTLLDEIWQLCTPYRATAEAAARAPGSRAPLDQRDLRILNLLTTGASDQLIARQTGVSVRTVERRVRYLMDHLAAATRFQAGVQAVRRGWV</sequence>
<dbReference type="PANTHER" id="PTHR34293">
    <property type="entry name" value="HTH-TYPE TRANSCRIPTIONAL REGULATOR TRMBL2"/>
    <property type="match status" value="1"/>
</dbReference>
<dbReference type="Proteomes" id="UP000219688">
    <property type="component" value="Unassembled WGS sequence"/>
</dbReference>
<dbReference type="AlphaFoldDB" id="A0A285VQB9"/>
<dbReference type="InterPro" id="IPR016032">
    <property type="entry name" value="Sig_transdc_resp-reg_C-effctor"/>
</dbReference>
<evidence type="ECO:0000313" key="3">
    <source>
        <dbReference type="Proteomes" id="UP000219688"/>
    </source>
</evidence>
<dbReference type="Gene3D" id="1.10.10.10">
    <property type="entry name" value="Winged helix-like DNA-binding domain superfamily/Winged helix DNA-binding domain"/>
    <property type="match status" value="1"/>
</dbReference>
<dbReference type="PROSITE" id="PS50043">
    <property type="entry name" value="HTH_LUXR_2"/>
    <property type="match status" value="1"/>
</dbReference>
<dbReference type="GO" id="GO:0006355">
    <property type="term" value="P:regulation of DNA-templated transcription"/>
    <property type="evidence" value="ECO:0007669"/>
    <property type="project" value="InterPro"/>
</dbReference>
<dbReference type="InterPro" id="IPR051797">
    <property type="entry name" value="TrmB-like"/>
</dbReference>
<protein>
    <submittedName>
        <fullName evidence="2">Regulatory protein, luxR family</fullName>
    </submittedName>
</protein>
<keyword evidence="3" id="KW-1185">Reference proteome</keyword>
<dbReference type="SMART" id="SM00421">
    <property type="entry name" value="HTH_LUXR"/>
    <property type="match status" value="1"/>
</dbReference>
<dbReference type="InterPro" id="IPR000792">
    <property type="entry name" value="Tscrpt_reg_LuxR_C"/>
</dbReference>
<dbReference type="EMBL" id="OBQK01000007">
    <property type="protein sequence ID" value="SOC56245.1"/>
    <property type="molecule type" value="Genomic_DNA"/>
</dbReference>
<evidence type="ECO:0000313" key="2">
    <source>
        <dbReference type="EMBL" id="SOC56245.1"/>
    </source>
</evidence>
<gene>
    <name evidence="2" type="ORF">SAMN05421879_10737</name>
</gene>
<dbReference type="RefSeq" id="WP_170955464.1">
    <property type="nucleotide sequence ID" value="NZ_OBQK01000007.1"/>
</dbReference>
<organism evidence="2 3">
    <name type="scientific">Ornithinimicrobium cerasi</name>
    <dbReference type="NCBI Taxonomy" id="2248773"/>
    <lineage>
        <taxon>Bacteria</taxon>
        <taxon>Bacillati</taxon>
        <taxon>Actinomycetota</taxon>
        <taxon>Actinomycetes</taxon>
        <taxon>Micrococcales</taxon>
        <taxon>Ornithinimicrobiaceae</taxon>
        <taxon>Ornithinimicrobium</taxon>
    </lineage>
</organism>